<dbReference type="Proteomes" id="UP000309997">
    <property type="component" value="Unassembled WGS sequence"/>
</dbReference>
<protein>
    <submittedName>
        <fullName evidence="1">Uncharacterized protein</fullName>
    </submittedName>
</protein>
<keyword evidence="2" id="KW-1185">Reference proteome</keyword>
<proteinExistence type="predicted"/>
<comment type="caution">
    <text evidence="1">The sequence shown here is derived from an EMBL/GenBank/DDBJ whole genome shotgun (WGS) entry which is preliminary data.</text>
</comment>
<organism evidence="1 2">
    <name type="scientific">Populus alba</name>
    <name type="common">White poplar</name>
    <dbReference type="NCBI Taxonomy" id="43335"/>
    <lineage>
        <taxon>Eukaryota</taxon>
        <taxon>Viridiplantae</taxon>
        <taxon>Streptophyta</taxon>
        <taxon>Embryophyta</taxon>
        <taxon>Tracheophyta</taxon>
        <taxon>Spermatophyta</taxon>
        <taxon>Magnoliopsida</taxon>
        <taxon>eudicotyledons</taxon>
        <taxon>Gunneridae</taxon>
        <taxon>Pentapetalae</taxon>
        <taxon>rosids</taxon>
        <taxon>fabids</taxon>
        <taxon>Malpighiales</taxon>
        <taxon>Salicaceae</taxon>
        <taxon>Saliceae</taxon>
        <taxon>Populus</taxon>
    </lineage>
</organism>
<evidence type="ECO:0000313" key="2">
    <source>
        <dbReference type="Proteomes" id="UP000309997"/>
    </source>
</evidence>
<sequence>MGAFSGGFFDLHLSTFNLHSLHNRLHQQIWVHSVVALLQEQLLKLLLKASVASQHRLAQDNKHWDQFLALLGSRQFGAGLPGSGFDSTSNFDGGFATSSSTGGFASAATAGRFAGVASISGGFAALGSSGAGFAGAAACSGFDSVASGVGFGGAASGGGGFATTVDLGLLGANKVLVVFQLSLVMKEAANKELMVSLLSAVTSHYVGYPSSALSYT</sequence>
<gene>
    <name evidence="1" type="ORF">D5086_000003</name>
</gene>
<evidence type="ECO:0000313" key="1">
    <source>
        <dbReference type="EMBL" id="KAL3608983.1"/>
    </source>
</evidence>
<dbReference type="EMBL" id="RCHU02000001">
    <property type="protein sequence ID" value="KAL3608983.1"/>
    <property type="molecule type" value="Genomic_DNA"/>
</dbReference>
<name>A0ACC4CUZ5_POPAL</name>
<reference evidence="1 2" key="1">
    <citation type="journal article" date="2024" name="Plant Biotechnol. J.">
        <title>Genome and CRISPR/Cas9 system of a widespread forest tree (Populus alba) in the world.</title>
        <authorList>
            <person name="Liu Y.J."/>
            <person name="Jiang P.F."/>
            <person name="Han X.M."/>
            <person name="Li X.Y."/>
            <person name="Wang H.M."/>
            <person name="Wang Y.J."/>
            <person name="Wang X.X."/>
            <person name="Zeng Q.Y."/>
        </authorList>
    </citation>
    <scope>NUCLEOTIDE SEQUENCE [LARGE SCALE GENOMIC DNA]</scope>
    <source>
        <strain evidence="2">cv. PAL-ZL1</strain>
    </source>
</reference>
<accession>A0ACC4CUZ5</accession>